<sequence length="790" mass="89873">MASGFGFKGREGRCYQLWKDVEQCSKDTEYSGQCGKQVEDYMECLHHRKELTRMNVVITQKEKEEAAARSGGIHGHGDVVNMHRFEEIKCIGRGSYGSAHLVRVRQQNGIPDRFVVKKIPMELLSIKEKNQSFREVELLAKLKHPNVVEYSESFEVDNVLHIVMAYCDGGDLADKIKRQQMLREQIIGPDSNFADPRGYFPISQVLDWFVQMAMAIKYLHGQRVLHRDLKTSNVFLTTDNVVKLGDFGIAKTLDSTLDQAQTVVGTPYYMSPEVCESKPYSYASDVWSLGCVLYEMLTLRHAFDAPNILTLILKIVQQDFTPIPPHYDSEVSSLLHKLLDKNPERRPSMEDIFAMPYIRHHMQGLVASGGSLKVKVVNPMARRPQHDCAAGVCRRRLHPKNFSARRLSGEQRKLRSLASFPPSQAAPIVPLQWMPITTFDDNIEDSDSDKLKVLDMSITEDSQIGFRPPERSSTPDPLVFATEEKSILDEIHEEIDEQCPFSSAALPKRKRIANDQHFVAWKGEENHENAKRNDCVFSDLNNATECAEDIRFHADAEELMNPNYENEYSEECLDSLRIYYGSKGRKNNIQSPNNLRRRGANGRGNAIDGNWSDPTVIQVADLRNSEEVLELSNLSIEDAELEDNGTPSLSESLMMRELELDADSNDEDASSNSSLTEYEAEENYYSDDSSDFFDQSGTQYSDDFEDPDAEVIEYADDEFLSEEDNEHNQFKTIDFQNTLAPYRRVGDNDSRVTRMPKLEIPREVQWVMRNVAQSLMSTTDEMHSGRASSA</sequence>
<evidence type="ECO:0000256" key="4">
    <source>
        <dbReference type="ARBA" id="ARBA00022679"/>
    </source>
</evidence>
<keyword evidence="5 10" id="KW-0547">Nucleotide-binding</keyword>
<evidence type="ECO:0000256" key="3">
    <source>
        <dbReference type="ARBA" id="ARBA00022527"/>
    </source>
</evidence>
<dbReference type="PROSITE" id="PS00108">
    <property type="entry name" value="PROTEIN_KINASE_ST"/>
    <property type="match status" value="1"/>
</dbReference>
<evidence type="ECO:0000259" key="12">
    <source>
        <dbReference type="PROSITE" id="PS50011"/>
    </source>
</evidence>
<dbReference type="CDD" id="cd08215">
    <property type="entry name" value="STKc_Nek"/>
    <property type="match status" value="1"/>
</dbReference>
<dbReference type="GeneID" id="36400835"/>
<evidence type="ECO:0000256" key="5">
    <source>
        <dbReference type="ARBA" id="ARBA00022741"/>
    </source>
</evidence>
<dbReference type="Gene3D" id="1.10.510.10">
    <property type="entry name" value="Transferase(Phosphotransferase) domain 1"/>
    <property type="match status" value="1"/>
</dbReference>
<feature type="region of interest" description="Disordered" evidence="11">
    <location>
        <begin position="661"/>
        <end position="704"/>
    </location>
</feature>
<dbReference type="SMART" id="SM00220">
    <property type="entry name" value="S_TKc"/>
    <property type="match status" value="1"/>
</dbReference>
<comment type="catalytic activity">
    <reaction evidence="9">
        <text>L-seryl-[protein] + ATP = O-phospho-L-seryl-[protein] + ADP + H(+)</text>
        <dbReference type="Rhea" id="RHEA:17989"/>
        <dbReference type="Rhea" id="RHEA-COMP:9863"/>
        <dbReference type="Rhea" id="RHEA-COMP:11604"/>
        <dbReference type="ChEBI" id="CHEBI:15378"/>
        <dbReference type="ChEBI" id="CHEBI:29999"/>
        <dbReference type="ChEBI" id="CHEBI:30616"/>
        <dbReference type="ChEBI" id="CHEBI:83421"/>
        <dbReference type="ChEBI" id="CHEBI:456216"/>
        <dbReference type="EC" id="2.7.11.1"/>
    </reaction>
</comment>
<feature type="region of interest" description="Disordered" evidence="11">
    <location>
        <begin position="588"/>
        <end position="612"/>
    </location>
</feature>
<protein>
    <recommendedName>
        <fullName evidence="2">non-specific serine/threonine protein kinase</fullName>
        <ecNumber evidence="2">2.7.11.1</ecNumber>
    </recommendedName>
</protein>
<comment type="similarity">
    <text evidence="1">Belongs to the protein kinase superfamily. NEK Ser/Thr protein kinase family. NIMA subfamily.</text>
</comment>
<dbReference type="GO" id="GO:0004674">
    <property type="term" value="F:protein serine/threonine kinase activity"/>
    <property type="evidence" value="ECO:0007669"/>
    <property type="project" value="UniProtKB-KW"/>
</dbReference>
<dbReference type="RefSeq" id="XP_024574092.1">
    <property type="nucleotide sequence ID" value="XM_024723079.1"/>
</dbReference>
<dbReference type="Proteomes" id="UP000054928">
    <property type="component" value="Unassembled WGS sequence"/>
</dbReference>
<keyword evidence="3" id="KW-0723">Serine/threonine-protein kinase</keyword>
<dbReference type="PANTHER" id="PTHR44899">
    <property type="entry name" value="CAMK FAMILY PROTEIN KINASE"/>
    <property type="match status" value="1"/>
</dbReference>
<evidence type="ECO:0000313" key="14">
    <source>
        <dbReference type="Proteomes" id="UP000054928"/>
    </source>
</evidence>
<dbReference type="Gene3D" id="3.30.200.20">
    <property type="entry name" value="Phosphorylase Kinase, domain 1"/>
    <property type="match status" value="1"/>
</dbReference>
<keyword evidence="6 13" id="KW-0418">Kinase</keyword>
<evidence type="ECO:0000256" key="10">
    <source>
        <dbReference type="PROSITE-ProRule" id="PRU10141"/>
    </source>
</evidence>
<feature type="domain" description="Protein kinase" evidence="12">
    <location>
        <begin position="85"/>
        <end position="358"/>
    </location>
</feature>
<feature type="compositionally biased region" description="Acidic residues" evidence="11">
    <location>
        <begin position="678"/>
        <end position="691"/>
    </location>
</feature>
<dbReference type="InterPro" id="IPR011009">
    <property type="entry name" value="Kinase-like_dom_sf"/>
</dbReference>
<dbReference type="CDD" id="cd24141">
    <property type="entry name" value="NDUFS5-like"/>
    <property type="match status" value="1"/>
</dbReference>
<dbReference type="STRING" id="4781.A0A0N7L454"/>
<keyword evidence="7 10" id="KW-0067">ATP-binding</keyword>
<dbReference type="EMBL" id="CCYD01000290">
    <property type="protein sequence ID" value="CEG37723.1"/>
    <property type="molecule type" value="Genomic_DNA"/>
</dbReference>
<dbReference type="Pfam" id="PF00069">
    <property type="entry name" value="Pkinase"/>
    <property type="match status" value="1"/>
</dbReference>
<dbReference type="FunFam" id="1.10.510.10:FF:000869">
    <property type="entry name" value="Nek protein kinase"/>
    <property type="match status" value="1"/>
</dbReference>
<evidence type="ECO:0000313" key="13">
    <source>
        <dbReference type="EMBL" id="CEG37723.1"/>
    </source>
</evidence>
<dbReference type="OrthoDB" id="248923at2759"/>
<accession>A0A0N7L454</accession>
<organism evidence="13 14">
    <name type="scientific">Plasmopara halstedii</name>
    <name type="common">Downy mildew of sunflower</name>
    <dbReference type="NCBI Taxonomy" id="4781"/>
    <lineage>
        <taxon>Eukaryota</taxon>
        <taxon>Sar</taxon>
        <taxon>Stramenopiles</taxon>
        <taxon>Oomycota</taxon>
        <taxon>Peronosporomycetes</taxon>
        <taxon>Peronosporales</taxon>
        <taxon>Peronosporaceae</taxon>
        <taxon>Plasmopara</taxon>
    </lineage>
</organism>
<comment type="catalytic activity">
    <reaction evidence="8">
        <text>L-threonyl-[protein] + ATP = O-phospho-L-threonyl-[protein] + ADP + H(+)</text>
        <dbReference type="Rhea" id="RHEA:46608"/>
        <dbReference type="Rhea" id="RHEA-COMP:11060"/>
        <dbReference type="Rhea" id="RHEA-COMP:11605"/>
        <dbReference type="ChEBI" id="CHEBI:15378"/>
        <dbReference type="ChEBI" id="CHEBI:30013"/>
        <dbReference type="ChEBI" id="CHEBI:30616"/>
        <dbReference type="ChEBI" id="CHEBI:61977"/>
        <dbReference type="ChEBI" id="CHEBI:456216"/>
        <dbReference type="EC" id="2.7.11.1"/>
    </reaction>
</comment>
<evidence type="ECO:0000256" key="11">
    <source>
        <dbReference type="SAM" id="MobiDB-lite"/>
    </source>
</evidence>
<dbReference type="AlphaFoldDB" id="A0A0N7L454"/>
<evidence type="ECO:0000256" key="1">
    <source>
        <dbReference type="ARBA" id="ARBA00010886"/>
    </source>
</evidence>
<evidence type="ECO:0000256" key="2">
    <source>
        <dbReference type="ARBA" id="ARBA00012513"/>
    </source>
</evidence>
<evidence type="ECO:0000256" key="9">
    <source>
        <dbReference type="ARBA" id="ARBA00048679"/>
    </source>
</evidence>
<evidence type="ECO:0000256" key="7">
    <source>
        <dbReference type="ARBA" id="ARBA00022840"/>
    </source>
</evidence>
<evidence type="ECO:0000256" key="8">
    <source>
        <dbReference type="ARBA" id="ARBA00047899"/>
    </source>
</evidence>
<dbReference type="PROSITE" id="PS00107">
    <property type="entry name" value="PROTEIN_KINASE_ATP"/>
    <property type="match status" value="1"/>
</dbReference>
<dbReference type="PROSITE" id="PS51808">
    <property type="entry name" value="CHCH"/>
    <property type="match status" value="1"/>
</dbReference>
<keyword evidence="4" id="KW-0808">Transferase</keyword>
<dbReference type="OMA" id="VQMAMAI"/>
<dbReference type="EC" id="2.7.11.1" evidence="2"/>
<evidence type="ECO:0000256" key="6">
    <source>
        <dbReference type="ARBA" id="ARBA00022777"/>
    </source>
</evidence>
<dbReference type="GO" id="GO:0005524">
    <property type="term" value="F:ATP binding"/>
    <property type="evidence" value="ECO:0007669"/>
    <property type="project" value="UniProtKB-UniRule"/>
</dbReference>
<feature type="binding site" evidence="10">
    <location>
        <position position="118"/>
    </location>
    <ligand>
        <name>ATP</name>
        <dbReference type="ChEBI" id="CHEBI:30616"/>
    </ligand>
</feature>
<dbReference type="InterPro" id="IPR017441">
    <property type="entry name" value="Protein_kinase_ATP_BS"/>
</dbReference>
<proteinExistence type="inferred from homology"/>
<dbReference type="InterPro" id="IPR000719">
    <property type="entry name" value="Prot_kinase_dom"/>
</dbReference>
<keyword evidence="14" id="KW-1185">Reference proteome</keyword>
<dbReference type="PANTHER" id="PTHR44899:SF3">
    <property type="entry name" value="SERINE_THREONINE-PROTEIN KINASE NEK1"/>
    <property type="match status" value="1"/>
</dbReference>
<dbReference type="FunFam" id="3.30.200.20:FF:000097">
    <property type="entry name" value="Probable serine/threonine-protein kinase nek1"/>
    <property type="match status" value="1"/>
</dbReference>
<dbReference type="InterPro" id="IPR008271">
    <property type="entry name" value="Ser/Thr_kinase_AS"/>
</dbReference>
<dbReference type="SUPFAM" id="SSF56112">
    <property type="entry name" value="Protein kinase-like (PK-like)"/>
    <property type="match status" value="1"/>
</dbReference>
<dbReference type="InterPro" id="IPR051131">
    <property type="entry name" value="NEK_Ser/Thr_kinase_NIMA"/>
</dbReference>
<name>A0A0N7L454_PLAHL</name>
<dbReference type="PROSITE" id="PS50011">
    <property type="entry name" value="PROTEIN_KINASE_DOM"/>
    <property type="match status" value="1"/>
</dbReference>
<reference evidence="14" key="1">
    <citation type="submission" date="2014-09" db="EMBL/GenBank/DDBJ databases">
        <authorList>
            <person name="Sharma Rahul"/>
            <person name="Thines Marco"/>
        </authorList>
    </citation>
    <scope>NUCLEOTIDE SEQUENCE [LARGE SCALE GENOMIC DNA]</scope>
</reference>